<evidence type="ECO:0000313" key="2">
    <source>
        <dbReference type="EMBL" id="CAB0015339.1"/>
    </source>
</evidence>
<feature type="compositionally biased region" description="Polar residues" evidence="1">
    <location>
        <begin position="1"/>
        <end position="11"/>
    </location>
</feature>
<feature type="non-terminal residue" evidence="2">
    <location>
        <position position="565"/>
    </location>
</feature>
<feature type="compositionally biased region" description="Basic residues" evidence="1">
    <location>
        <begin position="228"/>
        <end position="248"/>
    </location>
</feature>
<feature type="compositionally biased region" description="Low complexity" evidence="1">
    <location>
        <begin position="125"/>
        <end position="134"/>
    </location>
</feature>
<dbReference type="PANTHER" id="PTHR34239:SF2">
    <property type="entry name" value="TRANSPOSABLE ELEMENT P TRANSPOSASE_THAP9 CONSERVED DOMAIN-CONTAINING PROTEIN"/>
    <property type="match status" value="1"/>
</dbReference>
<keyword evidence="3" id="KW-1185">Reference proteome</keyword>
<dbReference type="PANTHER" id="PTHR34239">
    <property type="entry name" value="APPLE DOMAIN-CONTAINING PROTEIN"/>
    <property type="match status" value="1"/>
</dbReference>
<feature type="compositionally biased region" description="Basic residues" evidence="1">
    <location>
        <begin position="554"/>
        <end position="565"/>
    </location>
</feature>
<feature type="region of interest" description="Disordered" evidence="1">
    <location>
        <begin position="1"/>
        <end position="298"/>
    </location>
</feature>
<reference evidence="2 3" key="1">
    <citation type="submission" date="2020-02" db="EMBL/GenBank/DDBJ databases">
        <authorList>
            <person name="Ferguson B K."/>
        </authorList>
    </citation>
    <scope>NUCLEOTIDE SEQUENCE [LARGE SCALE GENOMIC DNA]</scope>
</reference>
<evidence type="ECO:0000256" key="1">
    <source>
        <dbReference type="SAM" id="MobiDB-lite"/>
    </source>
</evidence>
<proteinExistence type="predicted"/>
<dbReference type="AlphaFoldDB" id="A0A6H5HE91"/>
<sequence length="565" mass="60957">MPKSDANSTSERSQEMRSDSIRVRAASCDRPRASGGVVPEIPPPESSAGLNSTASPRVESFEGSRNANPAGRMGPPSAPSPVGGLVGGKVVELSQSSQAAGKHRISSSGASAGPDCFASSEIRTSASSRPSASSSKDRRGSSTRKPSVSSVDRFAPSFLRPPSAAVLMPQPVSDEDVISLDGYQMDLDGSPKPSPPSRIVRPLSPKVSKGPKSSSRKRRGSHEDRRSRDKTRRRSKRDRKSHRRRRRSPSTYSSSSTSSSRSTSSSSSSSSPTPSSSSATSGPPPGSHGHEGSAPPAITLPDSLRALVEAIKEPPSQVIPMHPDLLPRWLQWVSSGIDADAFRELAQIYDPATHCPDLVPPAVDPILRRRVEKSPQVDRLDTSLQKSQTLTAQTLVAVSAAFNTLLAPDWQQNRDQLCSQLWDVTRMLCASHFRTTAMRRARLIKFFKPQFQTLARQQSVRSSFLFGDAAETWAKEATDVAKTEQLILATPSAQKAKRKPGAPPDSASSSRQRPSASSSAEVQPPGNFYRPPRRQPSSGHQGKTGSNSSVLSRTQKRRRNRQKNQ</sequence>
<organism evidence="2 3">
    <name type="scientific">Nesidiocoris tenuis</name>
    <dbReference type="NCBI Taxonomy" id="355587"/>
    <lineage>
        <taxon>Eukaryota</taxon>
        <taxon>Metazoa</taxon>
        <taxon>Ecdysozoa</taxon>
        <taxon>Arthropoda</taxon>
        <taxon>Hexapoda</taxon>
        <taxon>Insecta</taxon>
        <taxon>Pterygota</taxon>
        <taxon>Neoptera</taxon>
        <taxon>Paraneoptera</taxon>
        <taxon>Hemiptera</taxon>
        <taxon>Heteroptera</taxon>
        <taxon>Panheteroptera</taxon>
        <taxon>Cimicomorpha</taxon>
        <taxon>Miridae</taxon>
        <taxon>Dicyphina</taxon>
        <taxon>Nesidiocoris</taxon>
    </lineage>
</organism>
<feature type="compositionally biased region" description="Basic and acidic residues" evidence="1">
    <location>
        <begin position="12"/>
        <end position="32"/>
    </location>
</feature>
<gene>
    <name evidence="2" type="ORF">NTEN_LOCUS19679</name>
</gene>
<feature type="compositionally biased region" description="Low complexity" evidence="1">
    <location>
        <begin position="249"/>
        <end position="281"/>
    </location>
</feature>
<evidence type="ECO:0000313" key="3">
    <source>
        <dbReference type="Proteomes" id="UP000479000"/>
    </source>
</evidence>
<dbReference type="Proteomes" id="UP000479000">
    <property type="component" value="Unassembled WGS sequence"/>
</dbReference>
<feature type="region of interest" description="Disordered" evidence="1">
    <location>
        <begin position="489"/>
        <end position="565"/>
    </location>
</feature>
<accession>A0A6H5HE91</accession>
<feature type="compositionally biased region" description="Low complexity" evidence="1">
    <location>
        <begin position="204"/>
        <end position="213"/>
    </location>
</feature>
<feature type="compositionally biased region" description="Polar residues" evidence="1">
    <location>
        <begin position="535"/>
        <end position="553"/>
    </location>
</feature>
<protein>
    <submittedName>
        <fullName evidence="2">Uncharacterized protein</fullName>
    </submittedName>
</protein>
<feature type="compositionally biased region" description="Low complexity" evidence="1">
    <location>
        <begin position="504"/>
        <end position="520"/>
    </location>
</feature>
<dbReference type="EMBL" id="CADCXU010028926">
    <property type="protein sequence ID" value="CAB0015339.1"/>
    <property type="molecule type" value="Genomic_DNA"/>
</dbReference>
<name>A0A6H5HE91_9HEMI</name>